<dbReference type="Pfam" id="PF00201">
    <property type="entry name" value="UDPGT"/>
    <property type="match status" value="2"/>
</dbReference>
<dbReference type="PANTHER" id="PTHR48043">
    <property type="entry name" value="EG:EG0003.4 PROTEIN-RELATED"/>
    <property type="match status" value="1"/>
</dbReference>
<feature type="transmembrane region" description="Helical" evidence="4">
    <location>
        <begin position="480"/>
        <end position="502"/>
    </location>
</feature>
<feature type="chain" id="PRO_5044794856" description="UDP-glycosyltransferase" evidence="5">
    <location>
        <begin position="23"/>
        <end position="1008"/>
    </location>
</feature>
<keyword evidence="3" id="KW-0808">Transferase</keyword>
<protein>
    <recommendedName>
        <fullName evidence="8">UDP-glycosyltransferase</fullName>
    </recommendedName>
</protein>
<dbReference type="InterPro" id="IPR050271">
    <property type="entry name" value="UDP-glycosyltransferase"/>
</dbReference>
<dbReference type="InterPro" id="IPR002213">
    <property type="entry name" value="UDP_glucos_trans"/>
</dbReference>
<evidence type="ECO:0000256" key="3">
    <source>
        <dbReference type="ARBA" id="ARBA00022679"/>
    </source>
</evidence>
<evidence type="ECO:0000313" key="6">
    <source>
        <dbReference type="EMBL" id="KAL0810775.1"/>
    </source>
</evidence>
<evidence type="ECO:0000256" key="4">
    <source>
        <dbReference type="SAM" id="Phobius"/>
    </source>
</evidence>
<sequence length="1008" mass="116404">MAQDWLRLFLLVISAFLKLNEGARILAVFPTPSISHQKAFRPITKELARRGHEVIVITPDPAYDKGKAPANLTEIDVHDISYKILQGEYKTEHAGKEQNVYKLMKVGLDVLHEIFSMQLDTPEFKRLIEEKVKFDLLLVEACVRPAMVLSHVFKVPMISMSSFGSAFYYRIVGAPIHEFLYPSSLRKRIYNLSLWEKFREIVKMYEIKFLLYNLEFDEHELMKKHFGEDTPSIHELRNNVDMMFLNINPIWEGIRPVPPNVVYTGGLHEYSKLEIPKDLNSFIDSSNGTIYVSFGTNVNTSVIPEEVVQIMVKVFSRLPYRVLWKWDQDKLPGKPENIKISKHFPQANLLRHPKVKLFITQGGLQSTDEAISFGVPLIGIPIFFDQWYNVEKYVHFGIGEKLELEEISEETLRVLIKQVIGNESYRHNIKRLHTLMHDQPESPLERAIWWTEYVIRHSGARHLRTPTANAIWLEYVELEFFLMVLFLFVLLVFILGILIYVVKYRFFIKRLFILISYLILEAENAKILAVFPVVSTTRQFVFRPLLNEMAKRGHQIVLVTPYPGVNTNPNITEFNNNDVVLTNKNRSLLTNNFNEELTQVPISFIEQIKSPVVSNVLRQTKFDLLIADAQVRSVLVLSHIYDIPVIQLSPSGATFGNFEIIGAPNSQFIYSSTNRQSKRNPSLWEALTDIYCYSSKENAFNSFEKVENVLLKKNFGSNIPDLSELYNSVHMLFVNVHSVWDENRPVPSSVVYLGGLHLHPEKPLPEDLKKYLDSSVKGVIYMSFGSMIKISQLQKERVLTIIKVLSELPYDVLVKADDNELSELPKNIKTMPWVPQQDLLKHPKVVLFITQGGLQSTYEAIDSLVPLICFPLINDQWYNSWKVVEHNIGLKLEIDYITEESFRSSINSVLGNNSYKENLVKLRTIMRDHPQPPLERAVWWTEYVIRHSGARHLRAPAANMPWHQYLELELVAYIILAITVLVTALVAAVYTMYVLVKSVFKTRKYKLP</sequence>
<name>A0ABD0S9P3_LOXSC</name>
<accession>A0ABD0S9P3</accession>
<comment type="caution">
    <text evidence="6">The sequence shown here is derived from an EMBL/GenBank/DDBJ whole genome shotgun (WGS) entry which is preliminary data.</text>
</comment>
<feature type="transmembrane region" description="Helical" evidence="4">
    <location>
        <begin position="970"/>
        <end position="996"/>
    </location>
</feature>
<keyword evidence="4" id="KW-1133">Transmembrane helix</keyword>
<keyword evidence="5" id="KW-0732">Signal</keyword>
<reference evidence="6 7" key="1">
    <citation type="submission" date="2024-06" db="EMBL/GenBank/DDBJ databases">
        <title>A chromosome-level genome assembly of beet webworm, Loxostege sticticalis.</title>
        <authorList>
            <person name="Zhang Y."/>
        </authorList>
    </citation>
    <scope>NUCLEOTIDE SEQUENCE [LARGE SCALE GENOMIC DNA]</scope>
    <source>
        <strain evidence="6">AQ028</strain>
        <tissue evidence="6">Male pupae</tissue>
    </source>
</reference>
<dbReference type="AlphaFoldDB" id="A0ABD0S9P3"/>
<keyword evidence="4" id="KW-0472">Membrane</keyword>
<organism evidence="6 7">
    <name type="scientific">Loxostege sticticalis</name>
    <name type="common">Beet webworm moth</name>
    <dbReference type="NCBI Taxonomy" id="481309"/>
    <lineage>
        <taxon>Eukaryota</taxon>
        <taxon>Metazoa</taxon>
        <taxon>Ecdysozoa</taxon>
        <taxon>Arthropoda</taxon>
        <taxon>Hexapoda</taxon>
        <taxon>Insecta</taxon>
        <taxon>Pterygota</taxon>
        <taxon>Neoptera</taxon>
        <taxon>Endopterygota</taxon>
        <taxon>Lepidoptera</taxon>
        <taxon>Glossata</taxon>
        <taxon>Ditrysia</taxon>
        <taxon>Pyraloidea</taxon>
        <taxon>Crambidae</taxon>
        <taxon>Pyraustinae</taxon>
        <taxon>Loxostege</taxon>
    </lineage>
</organism>
<evidence type="ECO:0000256" key="2">
    <source>
        <dbReference type="ARBA" id="ARBA00022676"/>
    </source>
</evidence>
<dbReference type="PANTHER" id="PTHR48043:SF145">
    <property type="entry name" value="FI06409P-RELATED"/>
    <property type="match status" value="1"/>
</dbReference>
<keyword evidence="4" id="KW-0812">Transmembrane</keyword>
<dbReference type="EMBL" id="JBEDNZ010000025">
    <property type="protein sequence ID" value="KAL0810775.1"/>
    <property type="molecule type" value="Genomic_DNA"/>
</dbReference>
<evidence type="ECO:0000256" key="1">
    <source>
        <dbReference type="ARBA" id="ARBA00009995"/>
    </source>
</evidence>
<evidence type="ECO:0000256" key="5">
    <source>
        <dbReference type="SAM" id="SignalP"/>
    </source>
</evidence>
<dbReference type="Proteomes" id="UP001549921">
    <property type="component" value="Unassembled WGS sequence"/>
</dbReference>
<dbReference type="GO" id="GO:0016757">
    <property type="term" value="F:glycosyltransferase activity"/>
    <property type="evidence" value="ECO:0007669"/>
    <property type="project" value="UniProtKB-KW"/>
</dbReference>
<dbReference type="FunFam" id="3.40.50.2000:FF:000021">
    <property type="entry name" value="UDP-glucuronosyltransferase"/>
    <property type="match status" value="2"/>
</dbReference>
<dbReference type="SUPFAM" id="SSF53756">
    <property type="entry name" value="UDP-Glycosyltransferase/glycogen phosphorylase"/>
    <property type="match status" value="2"/>
</dbReference>
<dbReference type="CDD" id="cd03784">
    <property type="entry name" value="GT1_Gtf-like"/>
    <property type="match status" value="2"/>
</dbReference>
<evidence type="ECO:0008006" key="8">
    <source>
        <dbReference type="Google" id="ProtNLM"/>
    </source>
</evidence>
<proteinExistence type="inferred from homology"/>
<dbReference type="PROSITE" id="PS00375">
    <property type="entry name" value="UDPGT"/>
    <property type="match status" value="1"/>
</dbReference>
<comment type="similarity">
    <text evidence="1">Belongs to the UDP-glycosyltransferase family.</text>
</comment>
<gene>
    <name evidence="6" type="ORF">ABMA28_010092</name>
</gene>
<evidence type="ECO:0000313" key="7">
    <source>
        <dbReference type="Proteomes" id="UP001549921"/>
    </source>
</evidence>
<dbReference type="InterPro" id="IPR035595">
    <property type="entry name" value="UDP_glycos_trans_CS"/>
</dbReference>
<dbReference type="Gene3D" id="3.40.50.2000">
    <property type="entry name" value="Glycogen Phosphorylase B"/>
    <property type="match status" value="3"/>
</dbReference>
<keyword evidence="2" id="KW-0328">Glycosyltransferase</keyword>
<feature type="transmembrane region" description="Helical" evidence="4">
    <location>
        <begin position="514"/>
        <end position="534"/>
    </location>
</feature>
<feature type="signal peptide" evidence="5">
    <location>
        <begin position="1"/>
        <end position="22"/>
    </location>
</feature>